<keyword evidence="1" id="KW-0472">Membrane</keyword>
<dbReference type="EMBL" id="JBHMDY010000004">
    <property type="protein sequence ID" value="MFB9259145.1"/>
    <property type="molecule type" value="Genomic_DNA"/>
</dbReference>
<feature type="transmembrane region" description="Helical" evidence="1">
    <location>
        <begin position="152"/>
        <end position="177"/>
    </location>
</feature>
<dbReference type="Proteomes" id="UP001589700">
    <property type="component" value="Unassembled WGS sequence"/>
</dbReference>
<dbReference type="RefSeq" id="WP_380023135.1">
    <property type="nucleotide sequence ID" value="NZ_JBHMDY010000004.1"/>
</dbReference>
<feature type="transmembrane region" description="Helical" evidence="1">
    <location>
        <begin position="74"/>
        <end position="92"/>
    </location>
</feature>
<evidence type="ECO:0000313" key="2">
    <source>
        <dbReference type="EMBL" id="MFB9259145.1"/>
    </source>
</evidence>
<protein>
    <recommendedName>
        <fullName evidence="4">PE-PGRS family protein</fullName>
    </recommendedName>
</protein>
<evidence type="ECO:0008006" key="4">
    <source>
        <dbReference type="Google" id="ProtNLM"/>
    </source>
</evidence>
<proteinExistence type="predicted"/>
<keyword evidence="3" id="KW-1185">Reference proteome</keyword>
<feature type="transmembrane region" description="Helical" evidence="1">
    <location>
        <begin position="50"/>
        <end position="68"/>
    </location>
</feature>
<keyword evidence="1" id="KW-0812">Transmembrane</keyword>
<reference evidence="2 3" key="1">
    <citation type="submission" date="2024-09" db="EMBL/GenBank/DDBJ databases">
        <authorList>
            <person name="Sun Q."/>
            <person name="Mori K."/>
        </authorList>
    </citation>
    <scope>NUCLEOTIDE SEQUENCE [LARGE SCALE GENOMIC DNA]</scope>
    <source>
        <strain evidence="2 3">CCM 7659</strain>
    </source>
</reference>
<feature type="transmembrane region" description="Helical" evidence="1">
    <location>
        <begin position="20"/>
        <end position="43"/>
    </location>
</feature>
<organism evidence="2 3">
    <name type="scientific">Dietzia aerolata</name>
    <dbReference type="NCBI Taxonomy" id="595984"/>
    <lineage>
        <taxon>Bacteria</taxon>
        <taxon>Bacillati</taxon>
        <taxon>Actinomycetota</taxon>
        <taxon>Actinomycetes</taxon>
        <taxon>Mycobacteriales</taxon>
        <taxon>Dietziaceae</taxon>
        <taxon>Dietzia</taxon>
    </lineage>
</organism>
<name>A0ABV5JQD2_9ACTN</name>
<sequence length="222" mass="21501">MSVDRLRAEVPPVVTAAVGIIVALVSGVFGISAHGLAAGAAALPPTSGDILLVGAASAGIGAVTAAVARDRPPLLTAAAGLLAGQGLVHLVLSSGHTHTGGMNPGGLGEGGAAGVIGHHVTDPAALRSAMDGAGAGGAGGGHMESLLTPQMLGAHLIAVVLTLTLVGILTGTLAWVAARVVPLLARVHLVVVGPLLSSYHAHAPRARYLLTGGETRAPPAAV</sequence>
<comment type="caution">
    <text evidence="2">The sequence shown here is derived from an EMBL/GenBank/DDBJ whole genome shotgun (WGS) entry which is preliminary data.</text>
</comment>
<gene>
    <name evidence="2" type="ORF">ACFFVD_04955</name>
</gene>
<evidence type="ECO:0000313" key="3">
    <source>
        <dbReference type="Proteomes" id="UP001589700"/>
    </source>
</evidence>
<evidence type="ECO:0000256" key="1">
    <source>
        <dbReference type="SAM" id="Phobius"/>
    </source>
</evidence>
<accession>A0ABV5JQD2</accession>
<keyword evidence="1" id="KW-1133">Transmembrane helix</keyword>